<evidence type="ECO:0000256" key="5">
    <source>
        <dbReference type="ARBA" id="ARBA00022692"/>
    </source>
</evidence>
<keyword evidence="16" id="KW-1185">Reference proteome</keyword>
<evidence type="ECO:0000256" key="10">
    <source>
        <dbReference type="PROSITE-ProRule" id="PRU01360"/>
    </source>
</evidence>
<keyword evidence="7 11" id="KW-0798">TonB box</keyword>
<evidence type="ECO:0000256" key="12">
    <source>
        <dbReference type="SAM" id="MobiDB-lite"/>
    </source>
</evidence>
<keyword evidence="3 10" id="KW-1134">Transmembrane beta strand</keyword>
<keyword evidence="9 10" id="KW-0998">Cell outer membrane</keyword>
<dbReference type="Pfam" id="PF07715">
    <property type="entry name" value="Plug"/>
    <property type="match status" value="1"/>
</dbReference>
<keyword evidence="5 10" id="KW-0812">Transmembrane</keyword>
<gene>
    <name evidence="15" type="ORF">FG486_06375</name>
</gene>
<dbReference type="GO" id="GO:0009279">
    <property type="term" value="C:cell outer membrane"/>
    <property type="evidence" value="ECO:0007669"/>
    <property type="project" value="UniProtKB-SubCell"/>
</dbReference>
<dbReference type="InterPro" id="IPR039426">
    <property type="entry name" value="TonB-dep_rcpt-like"/>
</dbReference>
<evidence type="ECO:0000256" key="4">
    <source>
        <dbReference type="ARBA" id="ARBA00022496"/>
    </source>
</evidence>
<evidence type="ECO:0000313" key="15">
    <source>
        <dbReference type="EMBL" id="MBA1373959.1"/>
    </source>
</evidence>
<evidence type="ECO:0000256" key="9">
    <source>
        <dbReference type="ARBA" id="ARBA00023237"/>
    </source>
</evidence>
<feature type="domain" description="Secretin/TonB short N-terminal" evidence="14">
    <location>
        <begin position="64"/>
        <end position="115"/>
    </location>
</feature>
<keyword evidence="4" id="KW-0410">Iron transport</keyword>
<dbReference type="PANTHER" id="PTHR47234">
    <property type="match status" value="1"/>
</dbReference>
<evidence type="ECO:0000256" key="1">
    <source>
        <dbReference type="ARBA" id="ARBA00004571"/>
    </source>
</evidence>
<feature type="signal peptide" evidence="13">
    <location>
        <begin position="1"/>
        <end position="29"/>
    </location>
</feature>
<keyword evidence="8 10" id="KW-0472">Membrane</keyword>
<evidence type="ECO:0000256" key="11">
    <source>
        <dbReference type="RuleBase" id="RU003357"/>
    </source>
</evidence>
<evidence type="ECO:0000256" key="7">
    <source>
        <dbReference type="ARBA" id="ARBA00023077"/>
    </source>
</evidence>
<sequence length="1025" mass="109500">MTCRRASITAPWRIMAPVLLASSALTVLAAAPLHAKTQAEVFQFDIPAGSLDQCLRRYIAQTGRQLLYPSALVSERQVRGIKGEMDADRALQLLLAGQPISYRKRGRNVIVLLAAKPPAPSTPSVRRPRETTRAKPAASLPQAPVQADELQELPIVVTGSNIRSSGAGVSPLIELSAEDVERTGSGTIAEALALLPQNFGGTGNEDTSLTGSDRTINNLGLGASVNLRGLGSDATLTLVNGRRVAGSGGRGDFTDLSTIPLGAVEKIEVLPDGASALYGSDAVGGVVNLLLRRDYDGAETRYRIGSVTRGASQDVQFGQLIGTRWDTGHVLAAYEFQRREALNAASRAYTRSADLRSLGGNDYRLFFASPGTIVALDPVRRTFVPAFAIPAGQNGIGLSPASLTPGQNLSSPREQVDLLPQQTRHSVYITGEQKLTNGVTAYAEGRYTDRAFRHLAQPSLTVMSVTRANPFFVSPNGTSVTNIAYLFDKDLGPLETRGNVEAWSMTGGIRAELGGDWQLDGFVSLARQSDYRRNDNILNATALNEALGTTPDDPLTSFSTARDGFFNPFGQGRSNTAAVLDFIGSGFIEERFENGLLNGSITADGTLFDGPGGAIKIALGVQARREDFSRDTLSFISGRSPTPGTPVDADRWVASAFAEIAAPIVGPDNAAPGIERLNLSAAVRAEHYSDFGTTINPKLGLSWQPVAGLLLRASAGTSFRAPALLEVRDAFRISNTQLPAIGGGNRQVISLGGGNADLEPESARSLTISATVAPPRMPGLSLEASYFQTQFRDRIGQPANENILQALTNPIFAPFVTFIDPVANSEDRGRVIALIGNPNSTIQPTINPTVFSAIVDGRFVNSARVDIRGFDLAARYRVSIGEHRLAFSASAAILVDFKDQITPVSPLIERVGTLGNPVDFRLRATADWSWHELGVNLALNHVGPYTDNISLPSRPISAWTSIDLQLRLSSADKTGLARGLSAALTIQNVFDRDPPFVDRSLGFGYDPANADVLGRFIALQIKKQW</sequence>
<dbReference type="InterPro" id="IPR037066">
    <property type="entry name" value="Plug_dom_sf"/>
</dbReference>
<protein>
    <submittedName>
        <fullName evidence="15">TonB-dependent receptor</fullName>
    </submittedName>
</protein>
<comment type="subcellular location">
    <subcellularLocation>
        <location evidence="1 10">Cell outer membrane</location>
        <topology evidence="1 10">Multi-pass membrane protein</topology>
    </subcellularLocation>
</comment>
<evidence type="ECO:0000313" key="16">
    <source>
        <dbReference type="Proteomes" id="UP000589292"/>
    </source>
</evidence>
<dbReference type="PROSITE" id="PS52016">
    <property type="entry name" value="TONB_DEPENDENT_REC_3"/>
    <property type="match status" value="1"/>
</dbReference>
<dbReference type="InterPro" id="IPR000531">
    <property type="entry name" value="Beta-barrel_TonB"/>
</dbReference>
<evidence type="ECO:0000256" key="6">
    <source>
        <dbReference type="ARBA" id="ARBA00023004"/>
    </source>
</evidence>
<keyword evidence="13" id="KW-0732">Signal</keyword>
<reference evidence="15 16" key="1">
    <citation type="journal article" date="1994" name="Int. J. Syst. Bacteriol.">
        <title>Phylogenetic positions of novel aerobic, bacteriochlorophyll a-containing bacteria and description of Roseococcus thiosulfatophilus gen. nov., sp. nov., Erythromicrobium ramosum gen. nov., sp. nov., and Erythrobacter litoralis sp. nov.</title>
        <authorList>
            <person name="Yurkov V."/>
            <person name="Stackebrandt E."/>
            <person name="Holmes A."/>
            <person name="Fuerst J.A."/>
            <person name="Hugenholtz P."/>
            <person name="Golecki J."/>
            <person name="Gad'on N."/>
            <person name="Gorlenko V.M."/>
            <person name="Kompantseva E.I."/>
            <person name="Drews G."/>
        </authorList>
    </citation>
    <scope>NUCLEOTIDE SEQUENCE [LARGE SCALE GENOMIC DNA]</scope>
    <source>
        <strain evidence="15 16">KR-99</strain>
    </source>
</reference>
<dbReference type="PANTHER" id="PTHR47234:SF1">
    <property type="entry name" value="TONB-DEPENDENT RECEPTOR"/>
    <property type="match status" value="1"/>
</dbReference>
<dbReference type="Gene3D" id="2.40.170.20">
    <property type="entry name" value="TonB-dependent receptor, beta-barrel domain"/>
    <property type="match status" value="1"/>
</dbReference>
<evidence type="ECO:0000256" key="2">
    <source>
        <dbReference type="ARBA" id="ARBA00022448"/>
    </source>
</evidence>
<keyword evidence="15" id="KW-0675">Receptor</keyword>
<dbReference type="AlphaFoldDB" id="A0A7V8U8E8"/>
<evidence type="ECO:0000256" key="13">
    <source>
        <dbReference type="SAM" id="SignalP"/>
    </source>
</evidence>
<dbReference type="Gene3D" id="2.170.130.10">
    <property type="entry name" value="TonB-dependent receptor, plug domain"/>
    <property type="match status" value="1"/>
</dbReference>
<proteinExistence type="inferred from homology"/>
<dbReference type="InterPro" id="IPR012910">
    <property type="entry name" value="Plug_dom"/>
</dbReference>
<keyword evidence="4" id="KW-0406">Ion transport</keyword>
<feature type="chain" id="PRO_5031472055" evidence="13">
    <location>
        <begin position="30"/>
        <end position="1025"/>
    </location>
</feature>
<name>A0A7V8U8E8_9SPHN</name>
<keyword evidence="6" id="KW-0408">Iron</keyword>
<dbReference type="GO" id="GO:0006826">
    <property type="term" value="P:iron ion transport"/>
    <property type="evidence" value="ECO:0007669"/>
    <property type="project" value="UniProtKB-KW"/>
</dbReference>
<dbReference type="Gene3D" id="3.55.50.30">
    <property type="match status" value="1"/>
</dbReference>
<dbReference type="SMART" id="SM00965">
    <property type="entry name" value="STN"/>
    <property type="match status" value="1"/>
</dbReference>
<evidence type="ECO:0000256" key="8">
    <source>
        <dbReference type="ARBA" id="ARBA00023136"/>
    </source>
</evidence>
<accession>A0A7V8U8E8</accession>
<dbReference type="Pfam" id="PF07660">
    <property type="entry name" value="STN"/>
    <property type="match status" value="1"/>
</dbReference>
<evidence type="ECO:0000259" key="14">
    <source>
        <dbReference type="SMART" id="SM00965"/>
    </source>
</evidence>
<dbReference type="InterPro" id="IPR036942">
    <property type="entry name" value="Beta-barrel_TonB_sf"/>
</dbReference>
<evidence type="ECO:0000256" key="3">
    <source>
        <dbReference type="ARBA" id="ARBA00022452"/>
    </source>
</evidence>
<dbReference type="SUPFAM" id="SSF56935">
    <property type="entry name" value="Porins"/>
    <property type="match status" value="1"/>
</dbReference>
<dbReference type="Proteomes" id="UP000589292">
    <property type="component" value="Unassembled WGS sequence"/>
</dbReference>
<dbReference type="Pfam" id="PF00593">
    <property type="entry name" value="TonB_dep_Rec_b-barrel"/>
    <property type="match status" value="1"/>
</dbReference>
<keyword evidence="2 10" id="KW-0813">Transport</keyword>
<feature type="region of interest" description="Disordered" evidence="12">
    <location>
        <begin position="119"/>
        <end position="144"/>
    </location>
</feature>
<comment type="caution">
    <text evidence="15">The sequence shown here is derived from an EMBL/GenBank/DDBJ whole genome shotgun (WGS) entry which is preliminary data.</text>
</comment>
<comment type="similarity">
    <text evidence="10 11">Belongs to the TonB-dependent receptor family.</text>
</comment>
<dbReference type="InterPro" id="IPR011662">
    <property type="entry name" value="Secretin/TonB_short_N"/>
</dbReference>
<dbReference type="EMBL" id="VDES01000002">
    <property type="protein sequence ID" value="MBA1373959.1"/>
    <property type="molecule type" value="Genomic_DNA"/>
</dbReference>
<organism evidence="15 16">
    <name type="scientific">Sphingomonas ursincola</name>
    <dbReference type="NCBI Taxonomy" id="56361"/>
    <lineage>
        <taxon>Bacteria</taxon>
        <taxon>Pseudomonadati</taxon>
        <taxon>Pseudomonadota</taxon>
        <taxon>Alphaproteobacteria</taxon>
        <taxon>Sphingomonadales</taxon>
        <taxon>Sphingomonadaceae</taxon>
        <taxon>Sphingomonas</taxon>
    </lineage>
</organism>